<dbReference type="AlphaFoldDB" id="A0A4S8JLT7"/>
<gene>
    <name evidence="2" type="ORF">C4D60_Mb01t09320</name>
</gene>
<comment type="caution">
    <text evidence="2">The sequence shown here is derived from an EMBL/GenBank/DDBJ whole genome shotgun (WGS) entry which is preliminary data.</text>
</comment>
<feature type="region of interest" description="Disordered" evidence="1">
    <location>
        <begin position="1"/>
        <end position="105"/>
    </location>
</feature>
<reference evidence="2 3" key="1">
    <citation type="journal article" date="2019" name="Nat. Plants">
        <title>Genome sequencing of Musa balbisiana reveals subgenome evolution and function divergence in polyploid bananas.</title>
        <authorList>
            <person name="Yao X."/>
        </authorList>
    </citation>
    <scope>NUCLEOTIDE SEQUENCE [LARGE SCALE GENOMIC DNA]</scope>
    <source>
        <strain evidence="3">cv. DH-PKW</strain>
        <tissue evidence="2">Leaves</tissue>
    </source>
</reference>
<sequence length="105" mass="11092">MTSTCTGSDADEASDHSLHRSDHRGLLEEDGVEARPDQKAGGGADVGVEHRERRVYVGGVGVAAVEPRPPQPQQPGSGQHQQQVVGDKPLPVLGRPRTDLSIPCP</sequence>
<proteinExistence type="predicted"/>
<accession>A0A4S8JLT7</accession>
<name>A0A4S8JLT7_MUSBA</name>
<feature type="compositionally biased region" description="Basic and acidic residues" evidence="1">
    <location>
        <begin position="13"/>
        <end position="38"/>
    </location>
</feature>
<evidence type="ECO:0000313" key="2">
    <source>
        <dbReference type="EMBL" id="THU62835.1"/>
    </source>
</evidence>
<dbReference type="Proteomes" id="UP000317650">
    <property type="component" value="Chromosome 1"/>
</dbReference>
<evidence type="ECO:0000256" key="1">
    <source>
        <dbReference type="SAM" id="MobiDB-lite"/>
    </source>
</evidence>
<dbReference type="EMBL" id="PYDT01000004">
    <property type="protein sequence ID" value="THU62835.1"/>
    <property type="molecule type" value="Genomic_DNA"/>
</dbReference>
<evidence type="ECO:0000313" key="3">
    <source>
        <dbReference type="Proteomes" id="UP000317650"/>
    </source>
</evidence>
<protein>
    <submittedName>
        <fullName evidence="2">Uncharacterized protein</fullName>
    </submittedName>
</protein>
<organism evidence="2 3">
    <name type="scientific">Musa balbisiana</name>
    <name type="common">Banana</name>
    <dbReference type="NCBI Taxonomy" id="52838"/>
    <lineage>
        <taxon>Eukaryota</taxon>
        <taxon>Viridiplantae</taxon>
        <taxon>Streptophyta</taxon>
        <taxon>Embryophyta</taxon>
        <taxon>Tracheophyta</taxon>
        <taxon>Spermatophyta</taxon>
        <taxon>Magnoliopsida</taxon>
        <taxon>Liliopsida</taxon>
        <taxon>Zingiberales</taxon>
        <taxon>Musaceae</taxon>
        <taxon>Musa</taxon>
    </lineage>
</organism>
<keyword evidence="3" id="KW-1185">Reference proteome</keyword>
<feature type="compositionally biased region" description="Low complexity" evidence="1">
    <location>
        <begin position="74"/>
        <end position="83"/>
    </location>
</feature>